<dbReference type="EMBL" id="FNPZ01000004">
    <property type="protein sequence ID" value="SDZ39293.1"/>
    <property type="molecule type" value="Genomic_DNA"/>
</dbReference>
<evidence type="ECO:0000313" key="3">
    <source>
        <dbReference type="Proteomes" id="UP000198891"/>
    </source>
</evidence>
<name>A0A1H3SMI7_9MICO</name>
<dbReference type="PANTHER" id="PTHR43179:SF7">
    <property type="entry name" value="RHAMNOSYLTRANSFERASE WBBL"/>
    <property type="match status" value="1"/>
</dbReference>
<feature type="domain" description="Glycosyltransferase 2-like" evidence="1">
    <location>
        <begin position="9"/>
        <end position="114"/>
    </location>
</feature>
<evidence type="ECO:0000313" key="2">
    <source>
        <dbReference type="EMBL" id="SDZ39293.1"/>
    </source>
</evidence>
<dbReference type="InterPro" id="IPR001173">
    <property type="entry name" value="Glyco_trans_2-like"/>
</dbReference>
<dbReference type="Pfam" id="PF00535">
    <property type="entry name" value="Glycos_transf_2"/>
    <property type="match status" value="1"/>
</dbReference>
<dbReference type="CDD" id="cd04186">
    <property type="entry name" value="GT_2_like_c"/>
    <property type="match status" value="1"/>
</dbReference>
<keyword evidence="3" id="KW-1185">Reference proteome</keyword>
<evidence type="ECO:0000259" key="1">
    <source>
        <dbReference type="Pfam" id="PF00535"/>
    </source>
</evidence>
<proteinExistence type="predicted"/>
<dbReference type="AlphaFoldDB" id="A0A1H3SMI7"/>
<dbReference type="STRING" id="381665.SAMN05216554_3510"/>
<organism evidence="2 3">
    <name type="scientific">Herbiconiux ginsengi</name>
    <dbReference type="NCBI Taxonomy" id="381665"/>
    <lineage>
        <taxon>Bacteria</taxon>
        <taxon>Bacillati</taxon>
        <taxon>Actinomycetota</taxon>
        <taxon>Actinomycetes</taxon>
        <taxon>Micrococcales</taxon>
        <taxon>Microbacteriaceae</taxon>
        <taxon>Herbiconiux</taxon>
    </lineage>
</organism>
<reference evidence="2 3" key="1">
    <citation type="submission" date="2016-10" db="EMBL/GenBank/DDBJ databases">
        <authorList>
            <person name="de Groot N.N."/>
        </authorList>
    </citation>
    <scope>NUCLEOTIDE SEQUENCE [LARGE SCALE GENOMIC DNA]</scope>
    <source>
        <strain evidence="2 3">CGMCC 4.3491</strain>
    </source>
</reference>
<sequence length="321" mass="34899">MGIDTSSVSVLIVTYNSDHVVEDCLLPLPSDSEVLVVDNLSTDLSIEKVTQVRPQAIVIANSSNAGFARAVNLAAEHAHGDYLLLLNPDARIEENAIVTLLRDMETDPSIGIAAPLMTDSHGAFKVLGAGFAPTIKNMALHGFGISRVAPRNQKLEGHHLYRDSNLDSVRELDWVSGGCMLVRRSVWEALGGLTTRWFMYAEDVEFCLRARQLGTKVILDPGAIAVHDFGGSSKDVAGSTNTVWIVNLYDLYCSTMASSRVACLVWKWTVASGFLIRAAAFRLQGIVRPSARRSADANVSRYRAFATALLRAAPARRATRT</sequence>
<accession>A0A1H3SMI7</accession>
<dbReference type="Gene3D" id="3.90.550.10">
    <property type="entry name" value="Spore Coat Polysaccharide Biosynthesis Protein SpsA, Chain A"/>
    <property type="match status" value="1"/>
</dbReference>
<dbReference type="PANTHER" id="PTHR43179">
    <property type="entry name" value="RHAMNOSYLTRANSFERASE WBBL"/>
    <property type="match status" value="1"/>
</dbReference>
<dbReference type="SUPFAM" id="SSF53448">
    <property type="entry name" value="Nucleotide-diphospho-sugar transferases"/>
    <property type="match status" value="1"/>
</dbReference>
<gene>
    <name evidence="2" type="ORF">SAMN05216554_3510</name>
</gene>
<protein>
    <recommendedName>
        <fullName evidence="1">Glycosyltransferase 2-like domain-containing protein</fullName>
    </recommendedName>
</protein>
<dbReference type="InterPro" id="IPR029044">
    <property type="entry name" value="Nucleotide-diphossugar_trans"/>
</dbReference>
<dbReference type="Proteomes" id="UP000198891">
    <property type="component" value="Unassembled WGS sequence"/>
</dbReference>